<sequence>MAENFLTEPKLRKLERPVGRLCLRTEDIADDDLSLSRPQRRNLVELELAMASMQLAA</sequence>
<reference evidence="2" key="1">
    <citation type="journal article" date="2019" name="Int. J. Syst. Evol. Microbiol.">
        <title>The Global Catalogue of Microorganisms (GCM) 10K type strain sequencing project: providing services to taxonomists for standard genome sequencing and annotation.</title>
        <authorList>
            <consortium name="The Broad Institute Genomics Platform"/>
            <consortium name="The Broad Institute Genome Sequencing Center for Infectious Disease"/>
            <person name="Wu L."/>
            <person name="Ma J."/>
        </authorList>
    </citation>
    <scope>NUCLEOTIDE SEQUENCE [LARGE SCALE GENOMIC DNA]</scope>
    <source>
        <strain evidence="2">JCM 17656</strain>
    </source>
</reference>
<dbReference type="RefSeq" id="WP_346186137.1">
    <property type="nucleotide sequence ID" value="NZ_BAABCE010000025.1"/>
</dbReference>
<name>A0ABP6YUI2_9ACTN</name>
<protein>
    <submittedName>
        <fullName evidence="1">Uncharacterized protein</fullName>
    </submittedName>
</protein>
<gene>
    <name evidence="1" type="ORF">GCM10022295_83220</name>
</gene>
<evidence type="ECO:0000313" key="2">
    <source>
        <dbReference type="Proteomes" id="UP001500707"/>
    </source>
</evidence>
<dbReference type="EMBL" id="BAABCE010000025">
    <property type="protein sequence ID" value="GAA3589005.1"/>
    <property type="molecule type" value="Genomic_DNA"/>
</dbReference>
<accession>A0ABP6YUI2</accession>
<comment type="caution">
    <text evidence="1">The sequence shown here is derived from an EMBL/GenBank/DDBJ whole genome shotgun (WGS) entry which is preliminary data.</text>
</comment>
<keyword evidence="2" id="KW-1185">Reference proteome</keyword>
<dbReference type="Proteomes" id="UP001500707">
    <property type="component" value="Unassembled WGS sequence"/>
</dbReference>
<organism evidence="1 2">
    <name type="scientific">Streptomyces osmaniensis</name>
    <dbReference type="NCBI Taxonomy" id="593134"/>
    <lineage>
        <taxon>Bacteria</taxon>
        <taxon>Bacillati</taxon>
        <taxon>Actinomycetota</taxon>
        <taxon>Actinomycetes</taxon>
        <taxon>Kitasatosporales</taxon>
        <taxon>Streptomycetaceae</taxon>
        <taxon>Streptomyces</taxon>
    </lineage>
</organism>
<evidence type="ECO:0000313" key="1">
    <source>
        <dbReference type="EMBL" id="GAA3589005.1"/>
    </source>
</evidence>
<proteinExistence type="predicted"/>